<evidence type="ECO:0000256" key="7">
    <source>
        <dbReference type="SAM" id="MobiDB-lite"/>
    </source>
</evidence>
<feature type="active site" description="Charge relay system" evidence="5">
    <location>
        <position position="267"/>
    </location>
</feature>
<dbReference type="Pfam" id="PF00082">
    <property type="entry name" value="Peptidase_S8"/>
    <property type="match status" value="1"/>
</dbReference>
<feature type="domain" description="Peptidase S8/S53" evidence="8">
    <location>
        <begin position="48"/>
        <end position="302"/>
    </location>
</feature>
<evidence type="ECO:0000256" key="6">
    <source>
        <dbReference type="RuleBase" id="RU003355"/>
    </source>
</evidence>
<dbReference type="Gene3D" id="3.40.50.200">
    <property type="entry name" value="Peptidase S8/S53 domain"/>
    <property type="match status" value="1"/>
</dbReference>
<organism evidence="10">
    <name type="scientific">uncultured marine bacterium MedDCM-OCT-S05-C362</name>
    <dbReference type="NCBI Taxonomy" id="743066"/>
    <lineage>
        <taxon>Bacteria</taxon>
        <taxon>environmental samples</taxon>
    </lineage>
</organism>
<comment type="similarity">
    <text evidence="1 5 6">Belongs to the peptidase S8 family.</text>
</comment>
<feature type="region of interest" description="Disordered" evidence="7">
    <location>
        <begin position="82"/>
        <end position="103"/>
    </location>
</feature>
<dbReference type="Pfam" id="PF04151">
    <property type="entry name" value="PPC"/>
    <property type="match status" value="1"/>
</dbReference>
<dbReference type="AlphaFoldDB" id="D6PDM3"/>
<dbReference type="PRINTS" id="PR00723">
    <property type="entry name" value="SUBTILISIN"/>
</dbReference>
<keyword evidence="3 5" id="KW-0378">Hydrolase</keyword>
<evidence type="ECO:0008006" key="11">
    <source>
        <dbReference type="Google" id="ProtNLM"/>
    </source>
</evidence>
<evidence type="ECO:0000256" key="1">
    <source>
        <dbReference type="ARBA" id="ARBA00011073"/>
    </source>
</evidence>
<evidence type="ECO:0000256" key="3">
    <source>
        <dbReference type="ARBA" id="ARBA00022801"/>
    </source>
</evidence>
<feature type="active site" description="Charge relay system" evidence="5">
    <location>
        <position position="99"/>
    </location>
</feature>
<feature type="active site" description="Charge relay system" evidence="5">
    <location>
        <position position="57"/>
    </location>
</feature>
<evidence type="ECO:0000259" key="9">
    <source>
        <dbReference type="Pfam" id="PF04151"/>
    </source>
</evidence>
<dbReference type="InterPro" id="IPR036852">
    <property type="entry name" value="Peptidase_S8/S53_dom_sf"/>
</dbReference>
<feature type="domain" description="Peptidase C-terminal archaeal/bacterial" evidence="9">
    <location>
        <begin position="371"/>
        <end position="441"/>
    </location>
</feature>
<keyword evidence="4 5" id="KW-0720">Serine protease</keyword>
<dbReference type="InterPro" id="IPR023827">
    <property type="entry name" value="Peptidase_S8_Asp-AS"/>
</dbReference>
<dbReference type="GO" id="GO:0004252">
    <property type="term" value="F:serine-type endopeptidase activity"/>
    <property type="evidence" value="ECO:0007669"/>
    <property type="project" value="UniProtKB-UniRule"/>
</dbReference>
<dbReference type="InterPro" id="IPR007280">
    <property type="entry name" value="Peptidase_C_arc/bac"/>
</dbReference>
<dbReference type="Gene3D" id="2.60.120.380">
    <property type="match status" value="1"/>
</dbReference>
<dbReference type="InterPro" id="IPR015500">
    <property type="entry name" value="Peptidase_S8_subtilisin-rel"/>
</dbReference>
<evidence type="ECO:0000313" key="10">
    <source>
        <dbReference type="EMBL" id="ADD93824.1"/>
    </source>
</evidence>
<dbReference type="InterPro" id="IPR050131">
    <property type="entry name" value="Peptidase_S8_subtilisin-like"/>
</dbReference>
<protein>
    <recommendedName>
        <fullName evidence="11">Peptidase S8/S53 domain-containing protein</fullName>
    </recommendedName>
</protein>
<keyword evidence="2 5" id="KW-0645">Protease</keyword>
<evidence type="ECO:0000256" key="4">
    <source>
        <dbReference type="ARBA" id="ARBA00022825"/>
    </source>
</evidence>
<feature type="region of interest" description="Disordered" evidence="7">
    <location>
        <begin position="1"/>
        <end position="25"/>
    </location>
</feature>
<feature type="region of interest" description="Disordered" evidence="7">
    <location>
        <begin position="325"/>
        <end position="352"/>
    </location>
</feature>
<dbReference type="PANTHER" id="PTHR43806:SF11">
    <property type="entry name" value="CEREVISIN-RELATED"/>
    <property type="match status" value="1"/>
</dbReference>
<dbReference type="PROSITE" id="PS00136">
    <property type="entry name" value="SUBTILASE_ASP"/>
    <property type="match status" value="1"/>
</dbReference>
<evidence type="ECO:0000256" key="5">
    <source>
        <dbReference type="PROSITE-ProRule" id="PRU01240"/>
    </source>
</evidence>
<dbReference type="PANTHER" id="PTHR43806">
    <property type="entry name" value="PEPTIDASE S8"/>
    <property type="match status" value="1"/>
</dbReference>
<dbReference type="EMBL" id="GU942998">
    <property type="protein sequence ID" value="ADD93824.1"/>
    <property type="molecule type" value="Genomic_DNA"/>
</dbReference>
<name>D6PDM3_9BACT</name>
<evidence type="ECO:0000259" key="8">
    <source>
        <dbReference type="Pfam" id="PF00082"/>
    </source>
</evidence>
<reference evidence="10" key="1">
    <citation type="journal article" date="2010" name="ISME J.">
        <title>Metagenome of the Mediterranean deep chlorophyll maximum studied by direct and fosmid library 454 pyrosequencing.</title>
        <authorList>
            <person name="Ghai R."/>
            <person name="Martin-Cuadrado A.B."/>
            <person name="Molto A.G."/>
            <person name="Heredia I.G."/>
            <person name="Cabrera R."/>
            <person name="Martin J."/>
            <person name="Verdu M."/>
            <person name="Deschamps P."/>
            <person name="Moreira D."/>
            <person name="Lopez-Garcia P."/>
            <person name="Mira A."/>
            <person name="Rodriguez-Valera F."/>
        </authorList>
    </citation>
    <scope>NUCLEOTIDE SEQUENCE</scope>
</reference>
<dbReference type="InterPro" id="IPR000209">
    <property type="entry name" value="Peptidase_S8/S53_dom"/>
</dbReference>
<dbReference type="InterPro" id="IPR023828">
    <property type="entry name" value="Peptidase_S8_Ser-AS"/>
</dbReference>
<dbReference type="PROSITE" id="PS51892">
    <property type="entry name" value="SUBTILASE"/>
    <property type="match status" value="1"/>
</dbReference>
<dbReference type="PROSITE" id="PS00138">
    <property type="entry name" value="SUBTILASE_SER"/>
    <property type="match status" value="1"/>
</dbReference>
<proteinExistence type="inferred from homology"/>
<evidence type="ECO:0000256" key="2">
    <source>
        <dbReference type="ARBA" id="ARBA00022670"/>
    </source>
</evidence>
<accession>D6PDM3</accession>
<sequence>MSIETSSVGGIVTNSPTSQSTGSLQPLATASNATNLASFQANNPSIDGSGTTIAVLDTGIDLDHPFFGSDANGDGISDKIVASQDFHGDGNGASDPDGHGTHVSGIAMSSDASLPGVAPGANVAAVQVLGANGGFTSSVEAGLQWVISNASALNITSVNMSLGDGSNSNIVQSAGLISDELAALRSMGVITFAAAGNSFANFNAQGLGDPAIDPNALAISALDSANEGAASYSQRSEILTAVFAPGTFITNAAPGAGAATQILSGTSMASPYVAGVSSLMRQLNPNLSVDDFETFLTQSASTFFDQATGGTYRVVDVNALASLVSGSPSSAPTTPSPTPPESSDDHPDSIDNNAALAVGTAATGELETGGDKDVFSLSVQAGATYQIDLRGSPSSLGTLSDPLVRVIDANGTTLVQDDDSGTGFESKLEYTAASSGTIYIEAGAFSSRQTGTYQIDVASVSGGDDQPNGIGNNSSLIIGSAQIGDIEEAGDIDVFLFL</sequence>
<dbReference type="GO" id="GO:0006508">
    <property type="term" value="P:proteolysis"/>
    <property type="evidence" value="ECO:0007669"/>
    <property type="project" value="UniProtKB-KW"/>
</dbReference>
<dbReference type="SUPFAM" id="SSF52743">
    <property type="entry name" value="Subtilisin-like"/>
    <property type="match status" value="1"/>
</dbReference>